<dbReference type="Gene3D" id="1.10.1220.10">
    <property type="entry name" value="Met repressor-like"/>
    <property type="match status" value="1"/>
</dbReference>
<protein>
    <recommendedName>
        <fullName evidence="3">CopG family transcriptional regulator</fullName>
    </recommendedName>
</protein>
<name>A0A2T9JT97_9CAUL</name>
<evidence type="ECO:0008006" key="3">
    <source>
        <dbReference type="Google" id="ProtNLM"/>
    </source>
</evidence>
<evidence type="ECO:0000313" key="1">
    <source>
        <dbReference type="EMBL" id="PVM86914.1"/>
    </source>
</evidence>
<dbReference type="GO" id="GO:0006355">
    <property type="term" value="P:regulation of DNA-templated transcription"/>
    <property type="evidence" value="ECO:0007669"/>
    <property type="project" value="InterPro"/>
</dbReference>
<keyword evidence="2" id="KW-1185">Reference proteome</keyword>
<reference evidence="1 2" key="1">
    <citation type="submission" date="2018-04" db="EMBL/GenBank/DDBJ databases">
        <title>The genome sequence of Caulobacter sp. 736.</title>
        <authorList>
            <person name="Gao J."/>
            <person name="Sun J."/>
        </authorList>
    </citation>
    <scope>NUCLEOTIDE SEQUENCE [LARGE SCALE GENOMIC DNA]</scope>
    <source>
        <strain evidence="1 2">736</strain>
    </source>
</reference>
<dbReference type="AlphaFoldDB" id="A0A2T9JT97"/>
<gene>
    <name evidence="1" type="ORF">DDF65_04570</name>
</gene>
<evidence type="ECO:0000313" key="2">
    <source>
        <dbReference type="Proteomes" id="UP000244913"/>
    </source>
</evidence>
<dbReference type="InterPro" id="IPR010985">
    <property type="entry name" value="Ribbon_hlx_hlx"/>
</dbReference>
<dbReference type="SUPFAM" id="SSF47598">
    <property type="entry name" value="Ribbon-helix-helix"/>
    <property type="match status" value="1"/>
</dbReference>
<organism evidence="1 2">
    <name type="scientific">Caulobacter radicis</name>
    <dbReference type="NCBI Taxonomy" id="2172650"/>
    <lineage>
        <taxon>Bacteria</taxon>
        <taxon>Pseudomonadati</taxon>
        <taxon>Pseudomonadota</taxon>
        <taxon>Alphaproteobacteria</taxon>
        <taxon>Caulobacterales</taxon>
        <taxon>Caulobacteraceae</taxon>
        <taxon>Caulobacter</taxon>
    </lineage>
</organism>
<comment type="caution">
    <text evidence="1">The sequence shown here is derived from an EMBL/GenBank/DDBJ whole genome shotgun (WGS) entry which is preliminary data.</text>
</comment>
<dbReference type="RefSeq" id="WP_116565044.1">
    <property type="nucleotide sequence ID" value="NZ_QDKP01000014.1"/>
</dbReference>
<proteinExistence type="predicted"/>
<dbReference type="InterPro" id="IPR013321">
    <property type="entry name" value="Arc_rbn_hlx_hlx"/>
</dbReference>
<sequence>MKNITVSIDEETYRRARIKAAEQDTSVSAMVRKFLVEVAQDESEFERLKRREAELRTKIRGFRAADNVPRDELYRRGE</sequence>
<dbReference type="Proteomes" id="UP000244913">
    <property type="component" value="Unassembled WGS sequence"/>
</dbReference>
<accession>A0A2T9JT97</accession>
<dbReference type="EMBL" id="QDKP01000014">
    <property type="protein sequence ID" value="PVM86914.1"/>
    <property type="molecule type" value="Genomic_DNA"/>
</dbReference>